<dbReference type="Pfam" id="PF19315">
    <property type="entry name" value="MC_hydratase"/>
    <property type="match status" value="1"/>
</dbReference>
<dbReference type="KEGG" id="pbf:CFX0092_B0383"/>
<dbReference type="InterPro" id="IPR052342">
    <property type="entry name" value="MCH/BMMD"/>
</dbReference>
<dbReference type="AlphaFoldDB" id="A0A161JZF5"/>
<dbReference type="PANTHER" id="PTHR43664:SF1">
    <property type="entry name" value="BETA-METHYLMALYL-COA DEHYDRATASE"/>
    <property type="match status" value="1"/>
</dbReference>
<dbReference type="Proteomes" id="UP000215027">
    <property type="component" value="Chromosome II"/>
</dbReference>
<organism evidence="1 2">
    <name type="scientific">Candidatus Promineifilum breve</name>
    <dbReference type="NCBI Taxonomy" id="1806508"/>
    <lineage>
        <taxon>Bacteria</taxon>
        <taxon>Bacillati</taxon>
        <taxon>Chloroflexota</taxon>
        <taxon>Ardenticatenia</taxon>
        <taxon>Candidatus Promineifilales</taxon>
        <taxon>Candidatus Promineifilaceae</taxon>
        <taxon>Candidatus Promineifilum</taxon>
    </lineage>
</organism>
<accession>A0A161JZF5</accession>
<sequence>MMTIKQGWQGRVFEDFEVGDVYRHPLGRTVTQNDNIWFSLLTMNSNPVHFDSAYSAKTEWGTPLVNSALTLALVMGMSVTDISQNAVNLGWDEVRLPNPLYEGDTVYAQSEVLEKRESNSRPHQGIVSFRTTGYNQDGQIVITYKRTVLVYKRGYVPEIARPNPEGG</sequence>
<dbReference type="InterPro" id="IPR048274">
    <property type="entry name" value="MC_hydratase"/>
</dbReference>
<dbReference type="SUPFAM" id="SSF54637">
    <property type="entry name" value="Thioesterase/thiol ester dehydrase-isomerase"/>
    <property type="match status" value="1"/>
</dbReference>
<dbReference type="EMBL" id="LN890656">
    <property type="protein sequence ID" value="CUS05917.1"/>
    <property type="molecule type" value="Genomic_DNA"/>
</dbReference>
<name>A0A161JZF5_9CHLR</name>
<dbReference type="InterPro" id="IPR029069">
    <property type="entry name" value="HotDog_dom_sf"/>
</dbReference>
<proteinExistence type="predicted"/>
<evidence type="ECO:0000313" key="1">
    <source>
        <dbReference type="EMBL" id="CUS05917.1"/>
    </source>
</evidence>
<dbReference type="GO" id="GO:0016829">
    <property type="term" value="F:lyase activity"/>
    <property type="evidence" value="ECO:0007669"/>
    <property type="project" value="InterPro"/>
</dbReference>
<evidence type="ECO:0000313" key="2">
    <source>
        <dbReference type="Proteomes" id="UP000215027"/>
    </source>
</evidence>
<reference evidence="1" key="1">
    <citation type="submission" date="2016-01" db="EMBL/GenBank/DDBJ databases">
        <authorList>
            <person name="Mcilroy J.S."/>
            <person name="Karst M S."/>
            <person name="Albertsen M."/>
        </authorList>
    </citation>
    <scope>NUCLEOTIDE SEQUENCE</scope>
    <source>
        <strain evidence="1">Cfx-K</strain>
    </source>
</reference>
<gene>
    <name evidence="1" type="ORF">CFX0092_B0383</name>
</gene>
<dbReference type="CDD" id="cd03451">
    <property type="entry name" value="FkbR2"/>
    <property type="match status" value="1"/>
</dbReference>
<protein>
    <submittedName>
        <fullName evidence="1">MaoC domain protein dehydratase</fullName>
    </submittedName>
</protein>
<dbReference type="Gene3D" id="3.10.129.10">
    <property type="entry name" value="Hotdog Thioesterase"/>
    <property type="match status" value="1"/>
</dbReference>
<keyword evidence="2" id="KW-1185">Reference proteome</keyword>
<dbReference type="PANTHER" id="PTHR43664">
    <property type="entry name" value="MONOAMINE OXIDASE-RELATED"/>
    <property type="match status" value="1"/>
</dbReference>